<feature type="region of interest" description="Disordered" evidence="1">
    <location>
        <begin position="37"/>
        <end position="73"/>
    </location>
</feature>
<keyword evidence="4" id="KW-1185">Reference proteome</keyword>
<name>A0A2H1EIS3_9ARCH</name>
<dbReference type="EMBL" id="FRFC01000005">
    <property type="protein sequence ID" value="SHO47740.1"/>
    <property type="molecule type" value="Genomic_DNA"/>
</dbReference>
<gene>
    <name evidence="3" type="ORF">NSIN_40213</name>
</gene>
<feature type="compositionally biased region" description="Basic and acidic residues" evidence="1">
    <location>
        <begin position="37"/>
        <end position="47"/>
    </location>
</feature>
<feature type="compositionally biased region" description="Basic residues" evidence="1">
    <location>
        <begin position="48"/>
        <end position="58"/>
    </location>
</feature>
<organism evidence="3 4">
    <name type="scientific">Nitrosotalea sinensis</name>
    <dbReference type="NCBI Taxonomy" id="1499975"/>
    <lineage>
        <taxon>Archaea</taxon>
        <taxon>Nitrososphaerota</taxon>
        <taxon>Nitrososphaeria</taxon>
        <taxon>Nitrosotaleales</taxon>
        <taxon>Nitrosotaleaceae</taxon>
        <taxon>Nitrosotalea</taxon>
    </lineage>
</organism>
<dbReference type="PROSITE" id="PS50157">
    <property type="entry name" value="ZINC_FINGER_C2H2_2"/>
    <property type="match status" value="1"/>
</dbReference>
<dbReference type="Proteomes" id="UP000232412">
    <property type="component" value="Unassembled WGS sequence"/>
</dbReference>
<evidence type="ECO:0000256" key="1">
    <source>
        <dbReference type="SAM" id="MobiDB-lite"/>
    </source>
</evidence>
<reference evidence="4" key="1">
    <citation type="submission" date="2016-12" db="EMBL/GenBank/DDBJ databases">
        <authorList>
            <person name="Herbold C."/>
        </authorList>
    </citation>
    <scope>NUCLEOTIDE SEQUENCE [LARGE SCALE GENOMIC DNA]</scope>
</reference>
<sequence length="83" mass="10073">MEEFESYEDLVDHTRHAHHHDIVKCNECGKEFIHEKDRLHHSREEHKKKIKSRMHKGEHKHDIANPLPQDDLDAHMRNFSDNF</sequence>
<evidence type="ECO:0000313" key="3">
    <source>
        <dbReference type="EMBL" id="SHO47740.1"/>
    </source>
</evidence>
<proteinExistence type="predicted"/>
<dbReference type="PROSITE" id="PS00028">
    <property type="entry name" value="ZINC_FINGER_C2H2_1"/>
    <property type="match status" value="1"/>
</dbReference>
<protein>
    <recommendedName>
        <fullName evidence="2">C2H2-type domain-containing protein</fullName>
    </recommendedName>
</protein>
<dbReference type="AlphaFoldDB" id="A0A2H1EIS3"/>
<feature type="domain" description="C2H2-type" evidence="2">
    <location>
        <begin position="23"/>
        <end position="60"/>
    </location>
</feature>
<accession>A0A2H1EIS3</accession>
<evidence type="ECO:0000259" key="2">
    <source>
        <dbReference type="PROSITE" id="PS50157"/>
    </source>
</evidence>
<evidence type="ECO:0000313" key="4">
    <source>
        <dbReference type="Proteomes" id="UP000232412"/>
    </source>
</evidence>
<dbReference type="InterPro" id="IPR013087">
    <property type="entry name" value="Znf_C2H2_type"/>
</dbReference>